<dbReference type="GO" id="GO:0032869">
    <property type="term" value="P:cellular response to insulin stimulus"/>
    <property type="evidence" value="ECO:0007669"/>
    <property type="project" value="UniProtKB-ARBA"/>
</dbReference>
<dbReference type="PROSITE" id="PS50858">
    <property type="entry name" value="BSD"/>
    <property type="match status" value="1"/>
</dbReference>
<dbReference type="InterPro" id="IPR045808">
    <property type="entry name" value="Hr_FBXL5"/>
</dbReference>
<evidence type="ECO:0000256" key="14">
    <source>
        <dbReference type="ARBA" id="ARBA00023242"/>
    </source>
</evidence>
<protein>
    <recommendedName>
        <fullName evidence="4">F-box/LRR-repeat protein 5</fullName>
    </recommendedName>
    <alternativeName>
        <fullName evidence="20">BSD domain-containing signal transducer and Akt interactor protein</fullName>
    </alternativeName>
    <alternativeName>
        <fullName evidence="15">F-box and leucine-rich repeat protein 5</fullName>
    </alternativeName>
    <alternativeName>
        <fullName evidence="19">Synapse-associated protein 1</fullName>
    </alternativeName>
</protein>
<comment type="subcellular location">
    <subcellularLocation>
        <location evidence="2">Cytoplasm</location>
        <location evidence="2">Perinuclear region</location>
    </subcellularLocation>
    <subcellularLocation>
        <location evidence="1">Nucleus</location>
    </subcellularLocation>
</comment>
<evidence type="ECO:0000256" key="21">
    <source>
        <dbReference type="SAM" id="MobiDB-lite"/>
    </source>
</evidence>
<dbReference type="GO" id="GO:0045202">
    <property type="term" value="C:synapse"/>
    <property type="evidence" value="ECO:0007669"/>
    <property type="project" value="TreeGrafter"/>
</dbReference>
<dbReference type="SUPFAM" id="SSF140383">
    <property type="entry name" value="BSD domain-like"/>
    <property type="match status" value="1"/>
</dbReference>
<dbReference type="InterPro" id="IPR036047">
    <property type="entry name" value="F-box-like_dom_sf"/>
</dbReference>
<evidence type="ECO:0000256" key="16">
    <source>
        <dbReference type="ARBA" id="ARBA00034078"/>
    </source>
</evidence>
<dbReference type="SMART" id="SM00367">
    <property type="entry name" value="LRR_CC"/>
    <property type="match status" value="4"/>
</dbReference>
<evidence type="ECO:0000256" key="4">
    <source>
        <dbReference type="ARBA" id="ARBA00020540"/>
    </source>
</evidence>
<dbReference type="PROSITE" id="PS50181">
    <property type="entry name" value="FBOX"/>
    <property type="match status" value="1"/>
</dbReference>
<reference evidence="24" key="1">
    <citation type="submission" date="2023-03" db="EMBL/GenBank/DDBJ databases">
        <title>Electrophorus voltai genome.</title>
        <authorList>
            <person name="Bian C."/>
        </authorList>
    </citation>
    <scope>NUCLEOTIDE SEQUENCE</scope>
    <source>
        <strain evidence="24">CB-2022</strain>
        <tissue evidence="24">Muscle</tissue>
    </source>
</reference>
<evidence type="ECO:0000256" key="17">
    <source>
        <dbReference type="ARBA" id="ARBA00058614"/>
    </source>
</evidence>
<evidence type="ECO:0000256" key="7">
    <source>
        <dbReference type="ARBA" id="ARBA00022614"/>
    </source>
</evidence>
<dbReference type="InterPro" id="IPR001810">
    <property type="entry name" value="F-box_dom"/>
</dbReference>
<dbReference type="InterPro" id="IPR006553">
    <property type="entry name" value="Leu-rich_rpt_Cys-con_subtyp"/>
</dbReference>
<evidence type="ECO:0000256" key="11">
    <source>
        <dbReference type="ARBA" id="ARBA00022843"/>
    </source>
</evidence>
<evidence type="ECO:0000256" key="5">
    <source>
        <dbReference type="ARBA" id="ARBA00022490"/>
    </source>
</evidence>
<dbReference type="GO" id="GO:0051536">
    <property type="term" value="F:iron-sulfur cluster binding"/>
    <property type="evidence" value="ECO:0007669"/>
    <property type="project" value="UniProtKB-KW"/>
</dbReference>
<dbReference type="EMBL" id="JAROKS010000005">
    <property type="protein sequence ID" value="KAK1803475.1"/>
    <property type="molecule type" value="Genomic_DNA"/>
</dbReference>
<sequence>MFKGWGSWLGMDSTPGSNTEGDDAAEIVGRKKQPGELEVNKQEASESPAQPDDGQTQPILQQAKGLSGYIINIASSATKKITESVAETAQTIKKSVEDGNIDGIIDKTILGDFQKEQEKFMQEKNAKKTDAAAPPWVGYSEEETIQQQILALSADKRNFLRDPPAGVHYNFDVEQMYPIALVMLQEDELLNRMRFDLVPKHVKEEVFWRNYFYRVSLIKQSAQLTALAAQQQAAERREDEKNAAAPQAESVPETIRPKTPPTTINAKAKSSEHDEEEISTSPGVSEFVSDAFDSCNINQEDLRKEMEQLVLDKKANVSPHDEDASEWERELQRELQEYEVVAEMQLQVIRGDEIMSGERRVRVHVTRRLANSAVASRRCSSGFRGGPWGAMAPFPDEVDVFTGPHWRMKQLVGLYCDKLSKTNFSNNNDFRAFLQTLCATFKVFKIHEQIENEYIIDQLQQRSRTIYNVHSDNKLSEMLSLFEKGLRNVKSECEQLNYARQLKERLEAFTQDFLPHMKEEEEVFQPMLMEYFTYDELKAIKRQVIAQHCSQQQWDTAAEVVKGLNAWSQAEELHKAFKYSDHEKTEAAEFEGGAHTHVSVLPGEVLVRLFRYLGPDDLCRCSQVCSTWAELVKTGSLWRHLYPVRWARGDYYCGSPSELDQDPDEEWVQNLQEEGRAYQEWDEDADIDESEEAHEDALAMNAVRQEKRLLNGLIQNLLPAVGSSVRTVSLAYSVTVSSKMVRQILSLCPNLKHLDLTQTDITDSAFESWEELGACSSLEHLDLSGCENITDHTLKRLSLAIGDMTIPTCSKNIPDRRAKLLKASPSPVKLLDEHSTCSMGRTRQAFIFKRRPGGRGMGCSPVWVLDPAELADIEDAADWSRRGGVSAQDEEKGSILELQAGGGPCCCRRRKRRSYITDTASSYWQQLYGALGEVQCGHSTCCSSDTAVRTVKGAQCGSQPTGDSAEFRTTCPSEGDYRTDQSGASRALRFLSLSGCYQVTDLGLRCLSQGGGLPLLEHLNLSGCLFITEIGLQELVSVCPTLNYEHFYYCDNINGNANTTPCSITKKSLMCNECLTQLSLNSDLVHEMLMGVQYLKVPMLIWLVDVRICSVASGPAVAPETDHPSLMHLLFWLCSSFA</sequence>
<keyword evidence="7" id="KW-0433">Leucine-rich repeat</keyword>
<evidence type="ECO:0000256" key="2">
    <source>
        <dbReference type="ARBA" id="ARBA00004556"/>
    </source>
</evidence>
<evidence type="ECO:0000256" key="18">
    <source>
        <dbReference type="ARBA" id="ARBA00065448"/>
    </source>
</evidence>
<dbReference type="PANTHER" id="PTHR16019:SF6">
    <property type="entry name" value="SYNAPSE-ASSOCIATED PROTEIN 1"/>
    <property type="match status" value="1"/>
</dbReference>
<keyword evidence="11" id="KW-0832">Ubl conjugation</keyword>
<evidence type="ECO:0000256" key="3">
    <source>
        <dbReference type="ARBA" id="ARBA00004906"/>
    </source>
</evidence>
<comment type="function">
    <text evidence="17">Plays a role in adipocyte differentiation by promoting mTORC2-mediated phosphorylation of AKT1 at 'Ser-473' after growth factor stimulation.</text>
</comment>
<dbReference type="Pfam" id="PF01814">
    <property type="entry name" value="Hemerythrin"/>
    <property type="match status" value="1"/>
</dbReference>
<dbReference type="FunFam" id="1.20.1280.50:FF:000007">
    <property type="entry name" value="F-box/LRR-repeat protein 5 isoform X1"/>
    <property type="match status" value="1"/>
</dbReference>
<dbReference type="InterPro" id="IPR005607">
    <property type="entry name" value="BSD_dom"/>
</dbReference>
<dbReference type="GO" id="GO:0046872">
    <property type="term" value="F:metal ion binding"/>
    <property type="evidence" value="ECO:0007669"/>
    <property type="project" value="UniProtKB-KW"/>
</dbReference>
<organism evidence="24 25">
    <name type="scientific">Electrophorus voltai</name>
    <dbReference type="NCBI Taxonomy" id="2609070"/>
    <lineage>
        <taxon>Eukaryota</taxon>
        <taxon>Metazoa</taxon>
        <taxon>Chordata</taxon>
        <taxon>Craniata</taxon>
        <taxon>Vertebrata</taxon>
        <taxon>Euteleostomi</taxon>
        <taxon>Actinopterygii</taxon>
        <taxon>Neopterygii</taxon>
        <taxon>Teleostei</taxon>
        <taxon>Ostariophysi</taxon>
        <taxon>Gymnotiformes</taxon>
        <taxon>Gymnotoidei</taxon>
        <taxon>Gymnotidae</taxon>
        <taxon>Electrophorus</taxon>
    </lineage>
</organism>
<dbReference type="InterPro" id="IPR032675">
    <property type="entry name" value="LRR_dom_sf"/>
</dbReference>
<evidence type="ECO:0000256" key="1">
    <source>
        <dbReference type="ARBA" id="ARBA00004123"/>
    </source>
</evidence>
<dbReference type="Pfam" id="PF13516">
    <property type="entry name" value="LRR_6"/>
    <property type="match status" value="2"/>
</dbReference>
<dbReference type="PANTHER" id="PTHR16019">
    <property type="entry name" value="SYNAPSE-ASSOCIATED PROTEIN"/>
    <property type="match status" value="1"/>
</dbReference>
<feature type="region of interest" description="Disordered" evidence="21">
    <location>
        <begin position="1"/>
        <end position="57"/>
    </location>
</feature>
<evidence type="ECO:0000256" key="15">
    <source>
        <dbReference type="ARBA" id="ARBA00030695"/>
    </source>
</evidence>
<dbReference type="AlphaFoldDB" id="A0AAD9E1D1"/>
<evidence type="ECO:0000256" key="12">
    <source>
        <dbReference type="ARBA" id="ARBA00023004"/>
    </source>
</evidence>
<dbReference type="Gene3D" id="3.80.10.10">
    <property type="entry name" value="Ribonuclease Inhibitor"/>
    <property type="match status" value="2"/>
</dbReference>
<dbReference type="Gene3D" id="1.10.3970.10">
    <property type="entry name" value="BSD domain"/>
    <property type="match status" value="1"/>
</dbReference>
<evidence type="ECO:0000256" key="9">
    <source>
        <dbReference type="ARBA" id="ARBA00022737"/>
    </source>
</evidence>
<dbReference type="Proteomes" id="UP001239994">
    <property type="component" value="Unassembled WGS sequence"/>
</dbReference>
<keyword evidence="5" id="KW-0963">Cytoplasm</keyword>
<evidence type="ECO:0000256" key="6">
    <source>
        <dbReference type="ARBA" id="ARBA00022553"/>
    </source>
</evidence>
<keyword evidence="13" id="KW-0411">Iron-sulfur</keyword>
<dbReference type="InterPro" id="IPR001611">
    <property type="entry name" value="Leu-rich_rpt"/>
</dbReference>
<dbReference type="Pfam" id="PF03909">
    <property type="entry name" value="BSD"/>
    <property type="match status" value="1"/>
</dbReference>
<evidence type="ECO:0000256" key="10">
    <source>
        <dbReference type="ARBA" id="ARBA00022786"/>
    </source>
</evidence>
<dbReference type="FunFam" id="1.20.120.520:FF:000002">
    <property type="entry name" value="F-box/LRR-repeat protein 5 isoform X2"/>
    <property type="match status" value="1"/>
</dbReference>
<dbReference type="InterPro" id="IPR035925">
    <property type="entry name" value="BSD_dom_sf"/>
</dbReference>
<evidence type="ECO:0000256" key="20">
    <source>
        <dbReference type="ARBA" id="ARBA00075325"/>
    </source>
</evidence>
<gene>
    <name evidence="24" type="ORF">P4O66_020906</name>
</gene>
<evidence type="ECO:0000313" key="25">
    <source>
        <dbReference type="Proteomes" id="UP001239994"/>
    </source>
</evidence>
<dbReference type="SUPFAM" id="SSF81383">
    <property type="entry name" value="F-box domain"/>
    <property type="match status" value="1"/>
</dbReference>
<keyword evidence="14" id="KW-0539">Nucleus</keyword>
<keyword evidence="25" id="KW-1185">Reference proteome</keyword>
<proteinExistence type="predicted"/>
<dbReference type="SMART" id="SM00256">
    <property type="entry name" value="FBOX"/>
    <property type="match status" value="1"/>
</dbReference>
<feature type="domain" description="BSD" evidence="23">
    <location>
        <begin position="167"/>
        <end position="219"/>
    </location>
</feature>
<dbReference type="GO" id="GO:0005794">
    <property type="term" value="C:Golgi apparatus"/>
    <property type="evidence" value="ECO:0007669"/>
    <property type="project" value="TreeGrafter"/>
</dbReference>
<keyword evidence="10" id="KW-0833">Ubl conjugation pathway</keyword>
<dbReference type="CDD" id="cd12109">
    <property type="entry name" value="Hr_FBXL5"/>
    <property type="match status" value="1"/>
</dbReference>
<dbReference type="GO" id="GO:0048471">
    <property type="term" value="C:perinuclear region of cytoplasm"/>
    <property type="evidence" value="ECO:0007669"/>
    <property type="project" value="UniProtKB-SubCell"/>
</dbReference>
<keyword evidence="9" id="KW-0677">Repeat</keyword>
<comment type="caution">
    <text evidence="24">The sequence shown here is derived from an EMBL/GenBank/DDBJ whole genome shotgun (WGS) entry which is preliminary data.</text>
</comment>
<dbReference type="GO" id="GO:0045600">
    <property type="term" value="P:positive regulation of fat cell differentiation"/>
    <property type="evidence" value="ECO:0007669"/>
    <property type="project" value="UniProtKB-ARBA"/>
</dbReference>
<comment type="pathway">
    <text evidence="3">Protein modification; protein ubiquitination.</text>
</comment>
<dbReference type="InterPro" id="IPR012312">
    <property type="entry name" value="Hemerythrin-like"/>
</dbReference>
<comment type="cofactor">
    <cofactor evidence="16">
        <name>[2Fe-2S] cluster</name>
        <dbReference type="ChEBI" id="CHEBI:190135"/>
    </cofactor>
</comment>
<keyword evidence="8" id="KW-0479">Metal-binding</keyword>
<feature type="non-terminal residue" evidence="24">
    <location>
        <position position="1138"/>
    </location>
</feature>
<dbReference type="GO" id="GO:0048172">
    <property type="term" value="P:regulation of short-term neuronal synaptic plasticity"/>
    <property type="evidence" value="ECO:0007669"/>
    <property type="project" value="TreeGrafter"/>
</dbReference>
<dbReference type="InterPro" id="IPR051494">
    <property type="entry name" value="BSD_domain-containing"/>
</dbReference>
<evidence type="ECO:0000313" key="24">
    <source>
        <dbReference type="EMBL" id="KAK1803475.1"/>
    </source>
</evidence>
<dbReference type="GO" id="GO:0005634">
    <property type="term" value="C:nucleus"/>
    <property type="evidence" value="ECO:0007669"/>
    <property type="project" value="UniProtKB-SubCell"/>
</dbReference>
<keyword evidence="6" id="KW-0597">Phosphoprotein</keyword>
<evidence type="ECO:0000259" key="22">
    <source>
        <dbReference type="PROSITE" id="PS50181"/>
    </source>
</evidence>
<accession>A0AAD9E1D1</accession>
<feature type="domain" description="F-box" evidence="22">
    <location>
        <begin position="595"/>
        <end position="641"/>
    </location>
</feature>
<keyword evidence="12" id="KW-0408">Iron</keyword>
<evidence type="ECO:0000256" key="8">
    <source>
        <dbReference type="ARBA" id="ARBA00022723"/>
    </source>
</evidence>
<dbReference type="SUPFAM" id="SSF52047">
    <property type="entry name" value="RNI-like"/>
    <property type="match status" value="1"/>
</dbReference>
<evidence type="ECO:0000256" key="19">
    <source>
        <dbReference type="ARBA" id="ARBA00068563"/>
    </source>
</evidence>
<dbReference type="GO" id="GO:0071364">
    <property type="term" value="P:cellular response to epidermal growth factor stimulus"/>
    <property type="evidence" value="ECO:0007669"/>
    <property type="project" value="UniProtKB-ARBA"/>
</dbReference>
<feature type="compositionally biased region" description="Polar residues" evidence="21">
    <location>
        <begin position="45"/>
        <end position="57"/>
    </location>
</feature>
<dbReference type="GO" id="GO:0006879">
    <property type="term" value="P:intracellular iron ion homeostasis"/>
    <property type="evidence" value="ECO:0007669"/>
    <property type="project" value="InterPro"/>
</dbReference>
<dbReference type="Gene3D" id="1.20.120.520">
    <property type="entry name" value="nmb1532 protein domain like"/>
    <property type="match status" value="1"/>
</dbReference>
<comment type="subunit">
    <text evidence="18">Interacts (via phosphorylated form and BSD domain) with AKT1; this interaction is enhanced in a mTORC2-mediated manner in response to epidermal growth factor (EGF) stimulation and activates AKT1.</text>
</comment>
<name>A0AAD9E1D1_9TELE</name>
<feature type="compositionally biased region" description="Basic and acidic residues" evidence="21">
    <location>
        <begin position="33"/>
        <end position="44"/>
    </location>
</feature>
<dbReference type="FunFam" id="1.10.3970.10:FF:000001">
    <property type="entry name" value="synapse-associated protein 1 isoform X1"/>
    <property type="match status" value="1"/>
</dbReference>
<dbReference type="Pfam" id="PF12937">
    <property type="entry name" value="F-box-like"/>
    <property type="match status" value="1"/>
</dbReference>
<dbReference type="Gene3D" id="1.20.1280.50">
    <property type="match status" value="1"/>
</dbReference>
<evidence type="ECO:0000259" key="23">
    <source>
        <dbReference type="PROSITE" id="PS50858"/>
    </source>
</evidence>
<feature type="region of interest" description="Disordered" evidence="21">
    <location>
        <begin position="233"/>
        <end position="282"/>
    </location>
</feature>
<dbReference type="SMART" id="SM00751">
    <property type="entry name" value="BSD"/>
    <property type="match status" value="1"/>
</dbReference>
<evidence type="ECO:0000256" key="13">
    <source>
        <dbReference type="ARBA" id="ARBA00023014"/>
    </source>
</evidence>
<dbReference type="GO" id="GO:0038203">
    <property type="term" value="P:TORC2 signaling"/>
    <property type="evidence" value="ECO:0007669"/>
    <property type="project" value="UniProtKB-ARBA"/>
</dbReference>